<dbReference type="InterPro" id="IPR051665">
    <property type="entry name" value="Adrenomedullin-reg_peptide"/>
</dbReference>
<dbReference type="GO" id="GO:0005576">
    <property type="term" value="C:extracellular region"/>
    <property type="evidence" value="ECO:0007669"/>
    <property type="project" value="UniProtKB-SubCell"/>
</dbReference>
<dbReference type="PANTHER" id="PTHR23414:SF2">
    <property type="entry name" value="PROTEIN ADM2"/>
    <property type="match status" value="1"/>
</dbReference>
<keyword evidence="4" id="KW-0732">Signal</keyword>
<comment type="subcellular location">
    <subcellularLocation>
        <location evidence="1">Secreted</location>
    </subcellularLocation>
</comment>
<feature type="compositionally biased region" description="Polar residues" evidence="6">
    <location>
        <begin position="129"/>
        <end position="143"/>
    </location>
</feature>
<dbReference type="PANTHER" id="PTHR23414">
    <property type="entry name" value="ADRENOMEDULLIN, ADM"/>
    <property type="match status" value="1"/>
</dbReference>
<evidence type="ECO:0000256" key="5">
    <source>
        <dbReference type="ARBA" id="ARBA00023157"/>
    </source>
</evidence>
<proteinExistence type="inferred from homology"/>
<dbReference type="Ensembl" id="ENSPSTT00000013858.1">
    <property type="protein sequence ID" value="ENSPSTP00000013221.1"/>
    <property type="gene ID" value="ENSPSTG00000009359.1"/>
</dbReference>
<comment type="similarity">
    <text evidence="2">Belongs to the adrenomedullin family.</text>
</comment>
<dbReference type="AlphaFoldDB" id="A0A8C9LAL8"/>
<feature type="region of interest" description="Disordered" evidence="6">
    <location>
        <begin position="1"/>
        <end position="23"/>
    </location>
</feature>
<name>A0A8C9LAL8_PAVCR</name>
<organism evidence="7 8">
    <name type="scientific">Pavo cristatus</name>
    <name type="common">Indian peafowl</name>
    <name type="synonym">Blue peafowl</name>
    <dbReference type="NCBI Taxonomy" id="9049"/>
    <lineage>
        <taxon>Eukaryota</taxon>
        <taxon>Metazoa</taxon>
        <taxon>Chordata</taxon>
        <taxon>Craniata</taxon>
        <taxon>Vertebrata</taxon>
        <taxon>Euteleostomi</taxon>
        <taxon>Archelosauria</taxon>
        <taxon>Archosauria</taxon>
        <taxon>Dinosauria</taxon>
        <taxon>Saurischia</taxon>
        <taxon>Theropoda</taxon>
        <taxon>Coelurosauria</taxon>
        <taxon>Aves</taxon>
        <taxon>Neognathae</taxon>
        <taxon>Galloanserae</taxon>
        <taxon>Galliformes</taxon>
        <taxon>Phasianidae</taxon>
        <taxon>Phasianinae</taxon>
        <taxon>Pavo</taxon>
    </lineage>
</organism>
<keyword evidence="3" id="KW-0964">Secreted</keyword>
<dbReference type="Proteomes" id="UP000694428">
    <property type="component" value="Unplaced"/>
</dbReference>
<evidence type="ECO:0000313" key="8">
    <source>
        <dbReference type="Proteomes" id="UP000694428"/>
    </source>
</evidence>
<dbReference type="GO" id="GO:0007189">
    <property type="term" value="P:adenylate cyclase-activating G protein-coupled receptor signaling pathway"/>
    <property type="evidence" value="ECO:0007669"/>
    <property type="project" value="TreeGrafter"/>
</dbReference>
<feature type="compositionally biased region" description="Low complexity" evidence="6">
    <location>
        <begin position="1"/>
        <end position="13"/>
    </location>
</feature>
<protein>
    <submittedName>
        <fullName evidence="7">Adrenomedullin 2</fullName>
    </submittedName>
</protein>
<evidence type="ECO:0000256" key="2">
    <source>
        <dbReference type="ARBA" id="ARBA00010575"/>
    </source>
</evidence>
<evidence type="ECO:0000256" key="4">
    <source>
        <dbReference type="ARBA" id="ARBA00022729"/>
    </source>
</evidence>
<evidence type="ECO:0000256" key="3">
    <source>
        <dbReference type="ARBA" id="ARBA00022525"/>
    </source>
</evidence>
<feature type="region of interest" description="Disordered" evidence="6">
    <location>
        <begin position="37"/>
        <end position="92"/>
    </location>
</feature>
<reference evidence="7" key="1">
    <citation type="submission" date="2025-08" db="UniProtKB">
        <authorList>
            <consortium name="Ensembl"/>
        </authorList>
    </citation>
    <scope>IDENTIFICATION</scope>
</reference>
<dbReference type="GO" id="GO:0010460">
    <property type="term" value="P:positive regulation of heart rate"/>
    <property type="evidence" value="ECO:0007669"/>
    <property type="project" value="TreeGrafter"/>
</dbReference>
<evidence type="ECO:0000313" key="7">
    <source>
        <dbReference type="Ensembl" id="ENSPSTP00000013221.1"/>
    </source>
</evidence>
<accession>A0A8C9LAL8</accession>
<reference evidence="7" key="2">
    <citation type="submission" date="2025-09" db="UniProtKB">
        <authorList>
            <consortium name="Ensembl"/>
        </authorList>
    </citation>
    <scope>IDENTIFICATION</scope>
</reference>
<feature type="compositionally biased region" description="Basic residues" evidence="6">
    <location>
        <begin position="78"/>
        <end position="92"/>
    </location>
</feature>
<feature type="region of interest" description="Disordered" evidence="6">
    <location>
        <begin position="124"/>
        <end position="143"/>
    </location>
</feature>
<sequence length="143" mass="14995">WGHPMPVDVSVGSPPSPHLLGGGVSDMGGGGQVPYLKDGSLPSAPCAHIPPPPHPVQIPGGSEPVQDQGRGWTSAGGGHRHPPGQRGRRHTGVRLHHAQPLRVGCVLGTCQVQNLSHRLWQLMGRPGRQDSSPMNPNSPHSYG</sequence>
<evidence type="ECO:0000256" key="6">
    <source>
        <dbReference type="SAM" id="MobiDB-lite"/>
    </source>
</evidence>
<dbReference type="GO" id="GO:0003073">
    <property type="term" value="P:regulation of systemic arterial blood pressure"/>
    <property type="evidence" value="ECO:0007669"/>
    <property type="project" value="TreeGrafter"/>
</dbReference>
<keyword evidence="5" id="KW-1015">Disulfide bond</keyword>
<keyword evidence="8" id="KW-1185">Reference proteome</keyword>
<evidence type="ECO:0000256" key="1">
    <source>
        <dbReference type="ARBA" id="ARBA00004613"/>
    </source>
</evidence>